<comment type="caution">
    <text evidence="10">The sequence shown here is derived from an EMBL/GenBank/DDBJ whole genome shotgun (WGS) entry which is preliminary data.</text>
</comment>
<keyword evidence="7" id="KW-0175">Coiled coil</keyword>
<gene>
    <name evidence="10" type="ORF">ACFO3S_07520</name>
</gene>
<evidence type="ECO:0000256" key="8">
    <source>
        <dbReference type="SAM" id="Phobius"/>
    </source>
</evidence>
<evidence type="ECO:0000256" key="3">
    <source>
        <dbReference type="ARBA" id="ARBA00022553"/>
    </source>
</evidence>
<evidence type="ECO:0000313" key="10">
    <source>
        <dbReference type="EMBL" id="MFC4598088.1"/>
    </source>
</evidence>
<reference evidence="11" key="1">
    <citation type="journal article" date="2019" name="Int. J. Syst. Evol. Microbiol.">
        <title>The Global Catalogue of Microorganisms (GCM) 10K type strain sequencing project: providing services to taxonomists for standard genome sequencing and annotation.</title>
        <authorList>
            <consortium name="The Broad Institute Genomics Platform"/>
            <consortium name="The Broad Institute Genome Sequencing Center for Infectious Disease"/>
            <person name="Wu L."/>
            <person name="Ma J."/>
        </authorList>
    </citation>
    <scope>NUCLEOTIDE SEQUENCE [LARGE SCALE GENOMIC DNA]</scope>
    <source>
        <strain evidence="11">CCUG 49571</strain>
    </source>
</reference>
<dbReference type="Gene3D" id="3.30.565.10">
    <property type="entry name" value="Histidine kinase-like ATPase, C-terminal domain"/>
    <property type="match status" value="1"/>
</dbReference>
<dbReference type="Pfam" id="PF00672">
    <property type="entry name" value="HAMP"/>
    <property type="match status" value="1"/>
</dbReference>
<dbReference type="InterPro" id="IPR010559">
    <property type="entry name" value="Sig_transdc_His_kin_internal"/>
</dbReference>
<dbReference type="Pfam" id="PF02518">
    <property type="entry name" value="HATPase_c"/>
    <property type="match status" value="1"/>
</dbReference>
<dbReference type="InterPro" id="IPR003594">
    <property type="entry name" value="HATPase_dom"/>
</dbReference>
<protein>
    <submittedName>
        <fullName evidence="10">Sensor histidine kinase</fullName>
        <ecNumber evidence="10">2.7.13.3</ecNumber>
    </submittedName>
</protein>
<sequence>MESLFKKYRINQLYFWTTTIFITVIFAIVIWTSYYFSVKDIIANTSTYQERTLTDLNHRLQIQFDQIESVSLSVARNNELLELLSSPKEPYLNFVAARNVVASLNTLTFSTPSILDIRIYMDGAPESGAEDVVQFADMNELKSETWYPLVENSDFTWVGAHRTSSYKGEVSVVSFVRKLTSIAGDYKGVVAIDVLTSEVQRWIQDRNEASNRMLLDKGGSVITYVGSEPIESRNAPYLAQINEQLGSTNFAAQSGKFQYYSKALLVWTNLSDQNWLIIEVTPLSQLVQGSRNTAQVLVTVGIFAVLVLILIFWYLNRRLTKPIHLLVNAMKQYSLSAVKAELPHDYQNEFGQLYQNFTKLIDRIEDLYESLRIQYDKQKESEIKALQAMINPHFLYNTLDQLNWMAIKDKNAKMSKVLELTGRMLRIGLSNGESLIPIASELEQIECYMNIQQICKNVAIRYTLDFPEPLPACYIPKMTLQPIVENCIKHGFHGRTNGEIRIEGRIAGSSLLLTVADDGIGLRDRSRLKAPRTRGGYGLRNVRERMEAFFGEAYKLDIVSREEGGTSVEITMPLLQQQNPTEVHP</sequence>
<evidence type="ECO:0000256" key="7">
    <source>
        <dbReference type="SAM" id="Coils"/>
    </source>
</evidence>
<keyword evidence="5 10" id="KW-0418">Kinase</keyword>
<dbReference type="Proteomes" id="UP001596028">
    <property type="component" value="Unassembled WGS sequence"/>
</dbReference>
<evidence type="ECO:0000256" key="6">
    <source>
        <dbReference type="ARBA" id="ARBA00023136"/>
    </source>
</evidence>
<dbReference type="SMART" id="SM00387">
    <property type="entry name" value="HATPase_c"/>
    <property type="match status" value="1"/>
</dbReference>
<dbReference type="RefSeq" id="WP_378093980.1">
    <property type="nucleotide sequence ID" value="NZ_JBHSEP010000004.1"/>
</dbReference>
<dbReference type="Gene3D" id="6.10.340.10">
    <property type="match status" value="1"/>
</dbReference>
<dbReference type="InterPro" id="IPR036890">
    <property type="entry name" value="HATPase_C_sf"/>
</dbReference>
<evidence type="ECO:0000256" key="5">
    <source>
        <dbReference type="ARBA" id="ARBA00022777"/>
    </source>
</evidence>
<dbReference type="GO" id="GO:0004673">
    <property type="term" value="F:protein histidine kinase activity"/>
    <property type="evidence" value="ECO:0007669"/>
    <property type="project" value="UniProtKB-EC"/>
</dbReference>
<keyword evidence="11" id="KW-1185">Reference proteome</keyword>
<feature type="domain" description="HAMP" evidence="9">
    <location>
        <begin position="317"/>
        <end position="369"/>
    </location>
</feature>
<evidence type="ECO:0000256" key="2">
    <source>
        <dbReference type="ARBA" id="ARBA00022475"/>
    </source>
</evidence>
<keyword evidence="2" id="KW-1003">Cell membrane</keyword>
<dbReference type="SUPFAM" id="SSF55874">
    <property type="entry name" value="ATPase domain of HSP90 chaperone/DNA topoisomerase II/histidine kinase"/>
    <property type="match status" value="1"/>
</dbReference>
<evidence type="ECO:0000259" key="9">
    <source>
        <dbReference type="PROSITE" id="PS50885"/>
    </source>
</evidence>
<feature type="transmembrane region" description="Helical" evidence="8">
    <location>
        <begin position="12"/>
        <end position="36"/>
    </location>
</feature>
<dbReference type="PROSITE" id="PS50885">
    <property type="entry name" value="HAMP"/>
    <property type="match status" value="1"/>
</dbReference>
<proteinExistence type="predicted"/>
<keyword evidence="3" id="KW-0597">Phosphoprotein</keyword>
<dbReference type="SUPFAM" id="SSF158472">
    <property type="entry name" value="HAMP domain-like"/>
    <property type="match status" value="1"/>
</dbReference>
<feature type="transmembrane region" description="Helical" evidence="8">
    <location>
        <begin position="294"/>
        <end position="315"/>
    </location>
</feature>
<dbReference type="PANTHER" id="PTHR34220:SF7">
    <property type="entry name" value="SENSOR HISTIDINE KINASE YPDA"/>
    <property type="match status" value="1"/>
</dbReference>
<organism evidence="10 11">
    <name type="scientific">Cohnella hongkongensis</name>
    <dbReference type="NCBI Taxonomy" id="178337"/>
    <lineage>
        <taxon>Bacteria</taxon>
        <taxon>Bacillati</taxon>
        <taxon>Bacillota</taxon>
        <taxon>Bacilli</taxon>
        <taxon>Bacillales</taxon>
        <taxon>Paenibacillaceae</taxon>
        <taxon>Cohnella</taxon>
    </lineage>
</organism>
<dbReference type="InterPro" id="IPR003660">
    <property type="entry name" value="HAMP_dom"/>
</dbReference>
<dbReference type="EC" id="2.7.13.3" evidence="10"/>
<dbReference type="PANTHER" id="PTHR34220">
    <property type="entry name" value="SENSOR HISTIDINE KINASE YPDA"/>
    <property type="match status" value="1"/>
</dbReference>
<accession>A0ABV9FAM3</accession>
<keyword evidence="6 8" id="KW-0472">Membrane</keyword>
<keyword evidence="4 10" id="KW-0808">Transferase</keyword>
<comment type="subcellular location">
    <subcellularLocation>
        <location evidence="1">Cell membrane</location>
        <topology evidence="1">Multi-pass membrane protein</topology>
    </subcellularLocation>
</comment>
<keyword evidence="8" id="KW-1133">Transmembrane helix</keyword>
<evidence type="ECO:0000256" key="4">
    <source>
        <dbReference type="ARBA" id="ARBA00022679"/>
    </source>
</evidence>
<evidence type="ECO:0000313" key="11">
    <source>
        <dbReference type="Proteomes" id="UP001596028"/>
    </source>
</evidence>
<evidence type="ECO:0000256" key="1">
    <source>
        <dbReference type="ARBA" id="ARBA00004651"/>
    </source>
</evidence>
<feature type="coiled-coil region" evidence="7">
    <location>
        <begin position="354"/>
        <end position="381"/>
    </location>
</feature>
<name>A0ABV9FAM3_9BACL</name>
<keyword evidence="8" id="KW-0812">Transmembrane</keyword>
<dbReference type="SMART" id="SM00304">
    <property type="entry name" value="HAMP"/>
    <property type="match status" value="1"/>
</dbReference>
<dbReference type="Pfam" id="PF06580">
    <property type="entry name" value="His_kinase"/>
    <property type="match status" value="1"/>
</dbReference>
<dbReference type="InterPro" id="IPR050640">
    <property type="entry name" value="Bact_2-comp_sensor_kinase"/>
</dbReference>
<dbReference type="EMBL" id="JBHSEP010000004">
    <property type="protein sequence ID" value="MFC4598088.1"/>
    <property type="molecule type" value="Genomic_DNA"/>
</dbReference>